<dbReference type="RefSeq" id="WP_062623436.1">
    <property type="nucleotide sequence ID" value="NZ_CP015443.1"/>
</dbReference>
<organism evidence="1 2">
    <name type="scientific">Bacillus velezensis</name>
    <dbReference type="NCBI Taxonomy" id="492670"/>
    <lineage>
        <taxon>Bacteria</taxon>
        <taxon>Bacillati</taxon>
        <taxon>Bacillota</taxon>
        <taxon>Bacilli</taxon>
        <taxon>Bacillales</taxon>
        <taxon>Bacillaceae</taxon>
        <taxon>Bacillus</taxon>
        <taxon>Bacillus amyloliquefaciens group</taxon>
    </lineage>
</organism>
<protein>
    <submittedName>
        <fullName evidence="1">Uncharacterized protein</fullName>
    </submittedName>
</protein>
<gene>
    <name evidence="1" type="ORF">BVDSYZ_11505</name>
</gene>
<sequence>MKIKQRFYKDKSKLNMEVMIMRYKAKVKAVAEMEVWVHEDAAGNIEIEYVEYVDEIEDFENVRPMDGR</sequence>
<evidence type="ECO:0000313" key="2">
    <source>
        <dbReference type="Proteomes" id="UP000250069"/>
    </source>
</evidence>
<name>A0ABC8D9U6_BACVE</name>
<proteinExistence type="predicted"/>
<reference evidence="1 2" key="1">
    <citation type="submission" date="2018-06" db="EMBL/GenBank/DDBJ databases">
        <title>Complete Genome Sequence of Bacillus velezensis DSYZ, a Plant Growth-Promoting Rhizobacterium with Antifungal Activity.</title>
        <authorList>
            <person name="Du B."/>
            <person name="Ding Y."/>
            <person name="Liu K."/>
            <person name="Yao L."/>
            <person name="Wang C."/>
            <person name="Li H."/>
            <person name="Liu H."/>
        </authorList>
    </citation>
    <scope>NUCLEOTIDE SEQUENCE [LARGE SCALE GENOMIC DNA]</scope>
    <source>
        <strain evidence="1 2">DSYZ</strain>
    </source>
</reference>
<evidence type="ECO:0000313" key="1">
    <source>
        <dbReference type="EMBL" id="AWX72614.1"/>
    </source>
</evidence>
<accession>A0ABC8D9U6</accession>
<dbReference type="Proteomes" id="UP000250069">
    <property type="component" value="Chromosome"/>
</dbReference>
<dbReference type="AlphaFoldDB" id="A0ABC8D9U6"/>
<dbReference type="EMBL" id="CP030150">
    <property type="protein sequence ID" value="AWX72614.1"/>
    <property type="molecule type" value="Genomic_DNA"/>
</dbReference>